<keyword evidence="3" id="KW-1185">Reference proteome</keyword>
<dbReference type="RefSeq" id="WP_134711742.1">
    <property type="nucleotide sequence ID" value="NZ_CP119081.1"/>
</dbReference>
<sequence length="109" mass="12556">MKKIVAFVFACGLVFSSFNGAYADDFKNSEIMPTGMVKTFIVYEDILPAKTNPMYVFKRIQENGFYYEGYIKRGKKVDKTESTLHYYSGVLYLVSNPYDIGAYSIYMNE</sequence>
<evidence type="ECO:0000313" key="3">
    <source>
        <dbReference type="Proteomes" id="UP000297454"/>
    </source>
</evidence>
<feature type="signal peptide" evidence="1">
    <location>
        <begin position="1"/>
        <end position="23"/>
    </location>
</feature>
<protein>
    <submittedName>
        <fullName evidence="2">Uncharacterized protein</fullName>
    </submittedName>
</protein>
<gene>
    <name evidence="2" type="ORF">EQF91_07110</name>
</gene>
<evidence type="ECO:0000256" key="1">
    <source>
        <dbReference type="SAM" id="SignalP"/>
    </source>
</evidence>
<dbReference type="AlphaFoldDB" id="A0A4V3IY90"/>
<accession>A0A4V3IY90</accession>
<organism evidence="2 3">
    <name type="scientific">Helcococcus ovis</name>
    <dbReference type="NCBI Taxonomy" id="72026"/>
    <lineage>
        <taxon>Bacteria</taxon>
        <taxon>Bacillati</taxon>
        <taxon>Bacillota</taxon>
        <taxon>Tissierellia</taxon>
        <taxon>Tissierellales</taxon>
        <taxon>Peptoniphilaceae</taxon>
        <taxon>Helcococcus</taxon>
    </lineage>
</organism>
<proteinExistence type="predicted"/>
<reference evidence="2 3" key="1">
    <citation type="submission" date="2019-01" db="EMBL/GenBank/DDBJ databases">
        <title>Draft Genome Sequences of Helcococcus ovis Strains Isolated from the Uterus and Vagina of Dairy Cows with Metritis.</title>
        <authorList>
            <person name="Cunha F."/>
            <person name="Jeon S.J."/>
            <person name="Kutzer P."/>
            <person name="Galvao K.N."/>
        </authorList>
    </citation>
    <scope>NUCLEOTIDE SEQUENCE [LARGE SCALE GENOMIC DNA]</scope>
    <source>
        <strain evidence="2 3">KG-37</strain>
    </source>
</reference>
<feature type="chain" id="PRO_5043198997" evidence="1">
    <location>
        <begin position="24"/>
        <end position="109"/>
    </location>
</feature>
<dbReference type="Proteomes" id="UP000297454">
    <property type="component" value="Unassembled WGS sequence"/>
</dbReference>
<dbReference type="EMBL" id="SCFR01000029">
    <property type="protein sequence ID" value="TFF64783.1"/>
    <property type="molecule type" value="Genomic_DNA"/>
</dbReference>
<name>A0A4V3IY90_9FIRM</name>
<comment type="caution">
    <text evidence="2">The sequence shown here is derived from an EMBL/GenBank/DDBJ whole genome shotgun (WGS) entry which is preliminary data.</text>
</comment>
<dbReference type="GeneID" id="97031502"/>
<evidence type="ECO:0000313" key="2">
    <source>
        <dbReference type="EMBL" id="TFF64783.1"/>
    </source>
</evidence>
<keyword evidence="1" id="KW-0732">Signal</keyword>